<dbReference type="OrthoDB" id="6247875at2759"/>
<keyword evidence="7" id="KW-1185">Reference proteome</keyword>
<evidence type="ECO:0000256" key="2">
    <source>
        <dbReference type="ARBA" id="ARBA00023163"/>
    </source>
</evidence>
<evidence type="ECO:0000256" key="3">
    <source>
        <dbReference type="PROSITE-ProRule" id="PRU00267"/>
    </source>
</evidence>
<evidence type="ECO:0000256" key="4">
    <source>
        <dbReference type="SAM" id="MobiDB-lite"/>
    </source>
</evidence>
<organism evidence="6 7">
    <name type="scientific">Teratosphaeria nubilosa</name>
    <dbReference type="NCBI Taxonomy" id="161662"/>
    <lineage>
        <taxon>Eukaryota</taxon>
        <taxon>Fungi</taxon>
        <taxon>Dikarya</taxon>
        <taxon>Ascomycota</taxon>
        <taxon>Pezizomycotina</taxon>
        <taxon>Dothideomycetes</taxon>
        <taxon>Dothideomycetidae</taxon>
        <taxon>Mycosphaerellales</taxon>
        <taxon>Teratosphaeriaceae</taxon>
        <taxon>Teratosphaeria</taxon>
    </lineage>
</organism>
<dbReference type="PANTHER" id="PTHR10270">
    <property type="entry name" value="SOX TRANSCRIPTION FACTOR"/>
    <property type="match status" value="1"/>
</dbReference>
<dbReference type="SUPFAM" id="SSF47095">
    <property type="entry name" value="HMG-box"/>
    <property type="match status" value="1"/>
</dbReference>
<feature type="DNA-binding region" description="HMG box" evidence="3">
    <location>
        <begin position="10"/>
        <end position="84"/>
    </location>
</feature>
<dbReference type="GO" id="GO:0030154">
    <property type="term" value="P:cell differentiation"/>
    <property type="evidence" value="ECO:0007669"/>
    <property type="project" value="TreeGrafter"/>
</dbReference>
<evidence type="ECO:0000256" key="1">
    <source>
        <dbReference type="ARBA" id="ARBA00023125"/>
    </source>
</evidence>
<reference evidence="6" key="1">
    <citation type="journal article" date="2020" name="Stud. Mycol.">
        <title>101 Dothideomycetes genomes: a test case for predicting lifestyles and emergence of pathogens.</title>
        <authorList>
            <person name="Haridas S."/>
            <person name="Albert R."/>
            <person name="Binder M."/>
            <person name="Bloem J."/>
            <person name="Labutti K."/>
            <person name="Salamov A."/>
            <person name="Andreopoulos B."/>
            <person name="Baker S."/>
            <person name="Barry K."/>
            <person name="Bills G."/>
            <person name="Bluhm B."/>
            <person name="Cannon C."/>
            <person name="Castanera R."/>
            <person name="Culley D."/>
            <person name="Daum C."/>
            <person name="Ezra D."/>
            <person name="Gonzalez J."/>
            <person name="Henrissat B."/>
            <person name="Kuo A."/>
            <person name="Liang C."/>
            <person name="Lipzen A."/>
            <person name="Lutzoni F."/>
            <person name="Magnuson J."/>
            <person name="Mondo S."/>
            <person name="Nolan M."/>
            <person name="Ohm R."/>
            <person name="Pangilinan J."/>
            <person name="Park H.-J."/>
            <person name="Ramirez L."/>
            <person name="Alfaro M."/>
            <person name="Sun H."/>
            <person name="Tritt A."/>
            <person name="Yoshinaga Y."/>
            <person name="Zwiers L.-H."/>
            <person name="Turgeon B."/>
            <person name="Goodwin S."/>
            <person name="Spatafora J."/>
            <person name="Crous P."/>
            <person name="Grigoriev I."/>
        </authorList>
    </citation>
    <scope>NUCLEOTIDE SEQUENCE</scope>
    <source>
        <strain evidence="6">CBS 116005</strain>
    </source>
</reference>
<dbReference type="PANTHER" id="PTHR10270:SF161">
    <property type="entry name" value="SEX-DETERMINING REGION Y PROTEIN"/>
    <property type="match status" value="1"/>
</dbReference>
<dbReference type="SMART" id="SM00398">
    <property type="entry name" value="HMG"/>
    <property type="match status" value="1"/>
</dbReference>
<keyword evidence="2" id="KW-0804">Transcription</keyword>
<evidence type="ECO:0000313" key="6">
    <source>
        <dbReference type="EMBL" id="KAF2764511.1"/>
    </source>
</evidence>
<feature type="region of interest" description="Disordered" evidence="4">
    <location>
        <begin position="69"/>
        <end position="89"/>
    </location>
</feature>
<dbReference type="CDD" id="cd01389">
    <property type="entry name" value="HMG-box_ROX1-like"/>
    <property type="match status" value="1"/>
</dbReference>
<evidence type="ECO:0000259" key="5">
    <source>
        <dbReference type="PROSITE" id="PS50118"/>
    </source>
</evidence>
<keyword evidence="1 3" id="KW-0238">DNA-binding</keyword>
<dbReference type="InterPro" id="IPR050140">
    <property type="entry name" value="SRY-related_HMG-box_TF-like"/>
</dbReference>
<accession>A0A6G1KV46</accession>
<feature type="domain" description="HMG box" evidence="5">
    <location>
        <begin position="10"/>
        <end position="84"/>
    </location>
</feature>
<name>A0A6G1KV46_9PEZI</name>
<dbReference type="EMBL" id="ML995920">
    <property type="protein sequence ID" value="KAF2764511.1"/>
    <property type="molecule type" value="Genomic_DNA"/>
</dbReference>
<feature type="non-terminal residue" evidence="6">
    <location>
        <position position="89"/>
    </location>
</feature>
<dbReference type="GO" id="GO:0005634">
    <property type="term" value="C:nucleus"/>
    <property type="evidence" value="ECO:0007669"/>
    <property type="project" value="UniProtKB-UniRule"/>
</dbReference>
<dbReference type="GO" id="GO:0001228">
    <property type="term" value="F:DNA-binding transcription activator activity, RNA polymerase II-specific"/>
    <property type="evidence" value="ECO:0007669"/>
    <property type="project" value="TreeGrafter"/>
</dbReference>
<keyword evidence="3" id="KW-0539">Nucleus</keyword>
<gene>
    <name evidence="6" type="ORF">EJ03DRAFT_242350</name>
</gene>
<protein>
    <submittedName>
        <fullName evidence="6">HMG-box</fullName>
    </submittedName>
</protein>
<feature type="compositionally biased region" description="Basic and acidic residues" evidence="4">
    <location>
        <begin position="69"/>
        <end position="81"/>
    </location>
</feature>
<feature type="non-terminal residue" evidence="6">
    <location>
        <position position="1"/>
    </location>
</feature>
<dbReference type="AlphaFoldDB" id="A0A6G1KV46"/>
<dbReference type="Gene3D" id="1.10.30.10">
    <property type="entry name" value="High mobility group box domain"/>
    <property type="match status" value="1"/>
</dbReference>
<sequence>RSKWEKPEKIPRPRNAFIIYRTANSRKIARDLKARGKNGGILNQKVSQYAGEQWKAEPEEVKERYRGYARQEAEQHKRDYPDYVFRPRR</sequence>
<proteinExistence type="predicted"/>
<dbReference type="PROSITE" id="PS50118">
    <property type="entry name" value="HMG_BOX_2"/>
    <property type="match status" value="1"/>
</dbReference>
<dbReference type="Proteomes" id="UP000799436">
    <property type="component" value="Unassembled WGS sequence"/>
</dbReference>
<dbReference type="InterPro" id="IPR009071">
    <property type="entry name" value="HMG_box_dom"/>
</dbReference>
<dbReference type="InterPro" id="IPR036910">
    <property type="entry name" value="HMG_box_dom_sf"/>
</dbReference>
<dbReference type="GO" id="GO:0000978">
    <property type="term" value="F:RNA polymerase II cis-regulatory region sequence-specific DNA binding"/>
    <property type="evidence" value="ECO:0007669"/>
    <property type="project" value="TreeGrafter"/>
</dbReference>
<dbReference type="Pfam" id="PF00505">
    <property type="entry name" value="HMG_box"/>
    <property type="match status" value="1"/>
</dbReference>
<evidence type="ECO:0000313" key="7">
    <source>
        <dbReference type="Proteomes" id="UP000799436"/>
    </source>
</evidence>